<gene>
    <name evidence="2" type="ORF">R6U77_13600</name>
</gene>
<dbReference type="InterPro" id="IPR000182">
    <property type="entry name" value="GNAT_dom"/>
</dbReference>
<dbReference type="PANTHER" id="PTHR43610">
    <property type="entry name" value="BLL6696 PROTEIN"/>
    <property type="match status" value="1"/>
</dbReference>
<dbReference type="Gene3D" id="3.40.630.30">
    <property type="match status" value="1"/>
</dbReference>
<dbReference type="GO" id="GO:0016740">
    <property type="term" value="F:transferase activity"/>
    <property type="evidence" value="ECO:0007669"/>
    <property type="project" value="UniProtKB-KW"/>
</dbReference>
<dbReference type="Pfam" id="PF13302">
    <property type="entry name" value="Acetyltransf_3"/>
    <property type="match status" value="1"/>
</dbReference>
<feature type="domain" description="N-acetyltransferase" evidence="1">
    <location>
        <begin position="9"/>
        <end position="175"/>
    </location>
</feature>
<protein>
    <submittedName>
        <fullName evidence="2">GNAT family protein</fullName>
        <ecNumber evidence="2">2.-.-.-</ecNumber>
    </submittedName>
</protein>
<dbReference type="InterPro" id="IPR016181">
    <property type="entry name" value="Acyl_CoA_acyltransferase"/>
</dbReference>
<organism evidence="2 3">
    <name type="scientific">Lysinibacillus louembei</name>
    <dbReference type="NCBI Taxonomy" id="1470088"/>
    <lineage>
        <taxon>Bacteria</taxon>
        <taxon>Bacillati</taxon>
        <taxon>Bacillota</taxon>
        <taxon>Bacilli</taxon>
        <taxon>Bacillales</taxon>
        <taxon>Bacillaceae</taxon>
        <taxon>Lysinibacillus</taxon>
    </lineage>
</organism>
<name>A0ABZ0RVC0_9BACI</name>
<reference evidence="2 3" key="1">
    <citation type="submission" date="2023-09" db="EMBL/GenBank/DDBJ databases">
        <authorList>
            <person name="Page C.A."/>
            <person name="Perez-Diaz I.M."/>
        </authorList>
    </citation>
    <scope>NUCLEOTIDE SEQUENCE [LARGE SCALE GENOMIC DNA]</scope>
    <source>
        <strain evidence="2 3">Ll15</strain>
    </source>
</reference>
<dbReference type="SUPFAM" id="SSF55729">
    <property type="entry name" value="Acyl-CoA N-acyltransferases (Nat)"/>
    <property type="match status" value="1"/>
</dbReference>
<dbReference type="EC" id="2.-.-.-" evidence="2"/>
<keyword evidence="3" id="KW-1185">Reference proteome</keyword>
<dbReference type="PANTHER" id="PTHR43610:SF1">
    <property type="entry name" value="N-ACETYLTRANSFERASE DOMAIN-CONTAINING PROTEIN"/>
    <property type="match status" value="1"/>
</dbReference>
<evidence type="ECO:0000313" key="2">
    <source>
        <dbReference type="EMBL" id="WPK10913.1"/>
    </source>
</evidence>
<evidence type="ECO:0000313" key="3">
    <source>
        <dbReference type="Proteomes" id="UP001322664"/>
    </source>
</evidence>
<accession>A0ABZ0RVC0</accession>
<dbReference type="Proteomes" id="UP001322664">
    <property type="component" value="Chromosome"/>
</dbReference>
<evidence type="ECO:0000259" key="1">
    <source>
        <dbReference type="PROSITE" id="PS51186"/>
    </source>
</evidence>
<dbReference type="RefSeq" id="WP_319836040.1">
    <property type="nucleotide sequence ID" value="NZ_CP137624.1"/>
</dbReference>
<dbReference type="EMBL" id="CP137624">
    <property type="protein sequence ID" value="WPK10913.1"/>
    <property type="molecule type" value="Genomic_DNA"/>
</dbReference>
<keyword evidence="2" id="KW-0808">Transferase</keyword>
<sequence>MVILHNEVVRLEPIERAHIKGIYEAAHDERIWAHTTMNLMTKEAVENYVDATIEKRLAGTAFTFTIIDEATKKVIGTTTLFDIDNTHKRLEIGFTWLTLAYWGTAINTNCKYLLLAYCFEQLAMNRVQLKTDNENIRSQQAIERIGAKKEGILRNHMVRKNGTLRHSHLYSITIEEWSQVKDNFQQKLLK</sequence>
<proteinExistence type="predicted"/>
<dbReference type="PROSITE" id="PS51186">
    <property type="entry name" value="GNAT"/>
    <property type="match status" value="1"/>
</dbReference>